<comment type="subcellular location">
    <subcellularLocation>
        <location evidence="1">Nucleus</location>
    </subcellularLocation>
</comment>
<dbReference type="FunFam" id="1.20.272.10:FF:000004">
    <property type="entry name" value="Replication factor C subunit 5"/>
    <property type="match status" value="1"/>
</dbReference>
<keyword evidence="11" id="KW-1185">Reference proteome</keyword>
<evidence type="ECO:0000256" key="6">
    <source>
        <dbReference type="ARBA" id="ARBA00023242"/>
    </source>
</evidence>
<dbReference type="OrthoDB" id="4199794at2759"/>
<keyword evidence="6" id="KW-0539">Nucleus</keyword>
<dbReference type="FunFam" id="1.10.8.60:FF:000028">
    <property type="entry name" value="Replication factor C subunit 5"/>
    <property type="match status" value="1"/>
</dbReference>
<dbReference type="Proteomes" id="UP000053831">
    <property type="component" value="Unassembled WGS sequence"/>
</dbReference>
<evidence type="ECO:0000256" key="8">
    <source>
        <dbReference type="SAM" id="MobiDB-lite"/>
    </source>
</evidence>
<dbReference type="PANTHER" id="PTHR11669:SF9">
    <property type="entry name" value="REPLICATION FACTOR C SUBUNIT 5"/>
    <property type="match status" value="1"/>
</dbReference>
<dbReference type="SUPFAM" id="SSF52540">
    <property type="entry name" value="P-loop containing nucleoside triphosphate hydrolases"/>
    <property type="match status" value="1"/>
</dbReference>
<dbReference type="InterPro" id="IPR008921">
    <property type="entry name" value="DNA_pol3_clamp-load_cplx_C"/>
</dbReference>
<dbReference type="InterPro" id="IPR050238">
    <property type="entry name" value="DNA_Rep/Repair_Clamp_Loader"/>
</dbReference>
<dbReference type="CDD" id="cd18140">
    <property type="entry name" value="HLD_clamp_RFC"/>
    <property type="match status" value="1"/>
</dbReference>
<evidence type="ECO:0000313" key="11">
    <source>
        <dbReference type="Proteomes" id="UP000053831"/>
    </source>
</evidence>
<dbReference type="InterPro" id="IPR047854">
    <property type="entry name" value="RFC_lid"/>
</dbReference>
<evidence type="ECO:0000256" key="2">
    <source>
        <dbReference type="ARBA" id="ARBA00005378"/>
    </source>
</evidence>
<dbReference type="GO" id="GO:0005663">
    <property type="term" value="C:DNA replication factor C complex"/>
    <property type="evidence" value="ECO:0007669"/>
    <property type="project" value="EnsemblFungi"/>
</dbReference>
<dbReference type="Gene3D" id="3.40.50.300">
    <property type="entry name" value="P-loop containing nucleotide triphosphate hydrolases"/>
    <property type="match status" value="1"/>
</dbReference>
<dbReference type="CDD" id="cd00009">
    <property type="entry name" value="AAA"/>
    <property type="match status" value="1"/>
</dbReference>
<dbReference type="STRING" id="150374.A0A0M8N776"/>
<dbReference type="EMBL" id="LGSR01000006">
    <property type="protein sequence ID" value="KOS22124.1"/>
    <property type="molecule type" value="Genomic_DNA"/>
</dbReference>
<dbReference type="SMART" id="SM00382">
    <property type="entry name" value="AAA"/>
    <property type="match status" value="1"/>
</dbReference>
<dbReference type="GO" id="GO:0003689">
    <property type="term" value="F:DNA clamp loader activity"/>
    <property type="evidence" value="ECO:0007669"/>
    <property type="project" value="EnsemblFungi"/>
</dbReference>
<dbReference type="AlphaFoldDB" id="A0A0M8N776"/>
<sequence>MSDYEDEMDVDGQGPSASVTFSSEAAKGKRSTANLPVEAEDSLPWVEKYRPVSLDDVSGHQDILATINKFIDSNRLPHLLLYGPPGTGKTSTILALARRIYGASNVRRMVLELNASDDRGIDVVREQIKTFASTKQVFMGGAGGGASRGGSGSGSGSIAGFKLIVLDEADAMTNTAQMALRRIMEKYTANTRFCIIANYAHKLSPALLSRCTRFRFSPLREGDIRVLVDKVVEEEHVRIGAEAVDALVKLSKGDMRRALNVLQACHASSTPLRLKNEPKLPESEIKRETITTETIYNCIAAPQPDAIKEIMTTLLSTSDVMSCLNTVNALKTTQGLALADIITALTEQLTKLEVSPEAMITWLDGLADIEHRVAGGGSEVVQTGAVVGVVRGGVELMGR</sequence>
<feature type="domain" description="AAA+ ATPase" evidence="9">
    <location>
        <begin position="75"/>
        <end position="222"/>
    </location>
</feature>
<reference evidence="10 11" key="1">
    <citation type="submission" date="2015-07" db="EMBL/GenBank/DDBJ databases">
        <title>The genome of the fungus Escovopsis weberi, a specialized disease agent of ant agriculture.</title>
        <authorList>
            <person name="de Man T.J."/>
            <person name="Stajich J.E."/>
            <person name="Kubicek C.P."/>
            <person name="Chenthamara K."/>
            <person name="Atanasova L."/>
            <person name="Druzhinina I.S."/>
            <person name="Birnbaum S."/>
            <person name="Barribeau S.M."/>
            <person name="Teiling C."/>
            <person name="Suen G."/>
            <person name="Currie C."/>
            <person name="Gerardo N.M."/>
        </authorList>
    </citation>
    <scope>NUCLEOTIDE SEQUENCE [LARGE SCALE GENOMIC DNA]</scope>
</reference>
<protein>
    <recommendedName>
        <fullName evidence="7">Replication factor C subunit 3</fullName>
    </recommendedName>
</protein>
<organism evidence="10 11">
    <name type="scientific">Escovopsis weberi</name>
    <dbReference type="NCBI Taxonomy" id="150374"/>
    <lineage>
        <taxon>Eukaryota</taxon>
        <taxon>Fungi</taxon>
        <taxon>Dikarya</taxon>
        <taxon>Ascomycota</taxon>
        <taxon>Pezizomycotina</taxon>
        <taxon>Sordariomycetes</taxon>
        <taxon>Hypocreomycetidae</taxon>
        <taxon>Hypocreales</taxon>
        <taxon>Hypocreaceae</taxon>
        <taxon>Escovopsis</taxon>
    </lineage>
</organism>
<evidence type="ECO:0000259" key="9">
    <source>
        <dbReference type="SMART" id="SM00382"/>
    </source>
</evidence>
<accession>A0A0M8N776</accession>
<dbReference type="InterPro" id="IPR003593">
    <property type="entry name" value="AAA+_ATPase"/>
</dbReference>
<dbReference type="InterPro" id="IPR027417">
    <property type="entry name" value="P-loop_NTPase"/>
</dbReference>
<dbReference type="PANTHER" id="PTHR11669">
    <property type="entry name" value="REPLICATION FACTOR C / DNA POLYMERASE III GAMMA-TAU SUBUNIT"/>
    <property type="match status" value="1"/>
</dbReference>
<dbReference type="GO" id="GO:0016887">
    <property type="term" value="F:ATP hydrolysis activity"/>
    <property type="evidence" value="ECO:0007669"/>
    <property type="project" value="EnsemblFungi"/>
</dbReference>
<evidence type="ECO:0000256" key="5">
    <source>
        <dbReference type="ARBA" id="ARBA00022840"/>
    </source>
</evidence>
<dbReference type="GO" id="GO:0031391">
    <property type="term" value="C:Elg1 RFC-like complex"/>
    <property type="evidence" value="ECO:0007669"/>
    <property type="project" value="EnsemblFungi"/>
</dbReference>
<dbReference type="GO" id="GO:0005829">
    <property type="term" value="C:cytosol"/>
    <property type="evidence" value="ECO:0007669"/>
    <property type="project" value="EnsemblFungi"/>
</dbReference>
<dbReference type="GO" id="GO:0005524">
    <property type="term" value="F:ATP binding"/>
    <property type="evidence" value="ECO:0007669"/>
    <property type="project" value="UniProtKB-KW"/>
</dbReference>
<feature type="region of interest" description="Disordered" evidence="8">
    <location>
        <begin position="1"/>
        <end position="25"/>
    </location>
</feature>
<gene>
    <name evidence="10" type="ORF">ESCO_002221</name>
</gene>
<keyword evidence="3" id="KW-0235">DNA replication</keyword>
<dbReference type="GO" id="GO:0006272">
    <property type="term" value="P:leading strand elongation"/>
    <property type="evidence" value="ECO:0007669"/>
    <property type="project" value="EnsemblFungi"/>
</dbReference>
<dbReference type="FunFam" id="3.40.50.300:FF:000129">
    <property type="entry name" value="Replication factor C subunit 5"/>
    <property type="match status" value="1"/>
</dbReference>
<dbReference type="InterPro" id="IPR003959">
    <property type="entry name" value="ATPase_AAA_core"/>
</dbReference>
<comment type="similarity">
    <text evidence="2">Belongs to the activator 1 small subunits family.</text>
</comment>
<dbReference type="GO" id="GO:0031389">
    <property type="term" value="C:Rad17 RFC-like complex"/>
    <property type="evidence" value="ECO:0007669"/>
    <property type="project" value="EnsemblFungi"/>
</dbReference>
<evidence type="ECO:0000256" key="4">
    <source>
        <dbReference type="ARBA" id="ARBA00022741"/>
    </source>
</evidence>
<evidence type="ECO:0000256" key="7">
    <source>
        <dbReference type="ARBA" id="ARBA00070184"/>
    </source>
</evidence>
<dbReference type="GO" id="GO:0006281">
    <property type="term" value="P:DNA repair"/>
    <property type="evidence" value="ECO:0007669"/>
    <property type="project" value="TreeGrafter"/>
</dbReference>
<comment type="caution">
    <text evidence="10">The sequence shown here is derived from an EMBL/GenBank/DDBJ whole genome shotgun (WGS) entry which is preliminary data.</text>
</comment>
<name>A0A0M8N776_ESCWE</name>
<dbReference type="Gene3D" id="1.20.272.10">
    <property type="match status" value="1"/>
</dbReference>
<dbReference type="GO" id="GO:0003677">
    <property type="term" value="F:DNA binding"/>
    <property type="evidence" value="ECO:0007669"/>
    <property type="project" value="InterPro"/>
</dbReference>
<dbReference type="GO" id="GO:0031390">
    <property type="term" value="C:Ctf18 RFC-like complex"/>
    <property type="evidence" value="ECO:0007669"/>
    <property type="project" value="EnsemblFungi"/>
</dbReference>
<dbReference type="Pfam" id="PF08542">
    <property type="entry name" value="Rep_fac_C"/>
    <property type="match status" value="1"/>
</dbReference>
<dbReference type="SUPFAM" id="SSF48019">
    <property type="entry name" value="post-AAA+ oligomerization domain-like"/>
    <property type="match status" value="1"/>
</dbReference>
<dbReference type="InterPro" id="IPR013748">
    <property type="entry name" value="Rep_factorC_C"/>
</dbReference>
<keyword evidence="5" id="KW-0067">ATP-binding</keyword>
<evidence type="ECO:0000256" key="3">
    <source>
        <dbReference type="ARBA" id="ARBA00022705"/>
    </source>
</evidence>
<proteinExistence type="inferred from homology"/>
<evidence type="ECO:0000313" key="10">
    <source>
        <dbReference type="EMBL" id="KOS22124.1"/>
    </source>
</evidence>
<evidence type="ECO:0000256" key="1">
    <source>
        <dbReference type="ARBA" id="ARBA00004123"/>
    </source>
</evidence>
<dbReference type="Gene3D" id="1.10.8.60">
    <property type="match status" value="1"/>
</dbReference>
<feature type="compositionally biased region" description="Acidic residues" evidence="8">
    <location>
        <begin position="1"/>
        <end position="10"/>
    </location>
</feature>
<dbReference type="Pfam" id="PF00004">
    <property type="entry name" value="AAA"/>
    <property type="match status" value="1"/>
</dbReference>
<keyword evidence="4" id="KW-0547">Nucleotide-binding</keyword>